<reference evidence="2" key="1">
    <citation type="submission" date="2016-06" db="EMBL/GenBank/DDBJ databases">
        <authorList>
            <person name="Varghese N."/>
            <person name="Submissions Spin"/>
        </authorList>
    </citation>
    <scope>NUCLEOTIDE SEQUENCE [LARGE SCALE GENOMIC DNA]</scope>
    <source>
        <strain evidence="2">DSM 45431</strain>
    </source>
</reference>
<evidence type="ECO:0000313" key="2">
    <source>
        <dbReference type="Proteomes" id="UP000199413"/>
    </source>
</evidence>
<accession>A0A1C6T7D3</accession>
<name>A0A1C6T7D3_9ACTN</name>
<evidence type="ECO:0000313" key="1">
    <source>
        <dbReference type="EMBL" id="SCL37726.1"/>
    </source>
</evidence>
<dbReference type="RefSeq" id="WP_091346334.1">
    <property type="nucleotide sequence ID" value="NZ_FMHV01000002.1"/>
</dbReference>
<organism evidence="1 2">
    <name type="scientific">Micromonospora rhizosphaerae</name>
    <dbReference type="NCBI Taxonomy" id="568872"/>
    <lineage>
        <taxon>Bacteria</taxon>
        <taxon>Bacillati</taxon>
        <taxon>Actinomycetota</taxon>
        <taxon>Actinomycetes</taxon>
        <taxon>Micromonosporales</taxon>
        <taxon>Micromonosporaceae</taxon>
        <taxon>Micromonospora</taxon>
    </lineage>
</organism>
<keyword evidence="2" id="KW-1185">Reference proteome</keyword>
<dbReference type="Proteomes" id="UP000199413">
    <property type="component" value="Unassembled WGS sequence"/>
</dbReference>
<sequence length="70" mass="7697">MSDRELYCDTCEGVQPFEAPPCVDGHGVDCPELVCIGCGAAVLIATFAFHPARLDARWRRPTRSPHRRAA</sequence>
<proteinExistence type="predicted"/>
<gene>
    <name evidence="1" type="ORF">GA0070624_5971</name>
</gene>
<dbReference type="OrthoDB" id="3831322at2"/>
<dbReference type="EMBL" id="FMHV01000002">
    <property type="protein sequence ID" value="SCL37726.1"/>
    <property type="molecule type" value="Genomic_DNA"/>
</dbReference>
<dbReference type="AlphaFoldDB" id="A0A1C6T7D3"/>
<protein>
    <submittedName>
        <fullName evidence="1">Uncharacterized protein</fullName>
    </submittedName>
</protein>